<keyword evidence="2" id="KW-1185">Reference proteome</keyword>
<proteinExistence type="predicted"/>
<name>A0A7W6GF59_9HYPH</name>
<dbReference type="EMBL" id="JACIDW010000053">
    <property type="protein sequence ID" value="MBB3967391.1"/>
    <property type="molecule type" value="Genomic_DNA"/>
</dbReference>
<dbReference type="Proteomes" id="UP000582090">
    <property type="component" value="Unassembled WGS sequence"/>
</dbReference>
<evidence type="ECO:0000313" key="2">
    <source>
        <dbReference type="Proteomes" id="UP000582090"/>
    </source>
</evidence>
<gene>
    <name evidence="1" type="ORF">GGQ67_005094</name>
</gene>
<dbReference type="AlphaFoldDB" id="A0A7W6GF59"/>
<dbReference type="Gene3D" id="3.20.20.190">
    <property type="entry name" value="Phosphatidylinositol (PI) phosphodiesterase"/>
    <property type="match status" value="1"/>
</dbReference>
<accession>A0A7W6GF59</accession>
<dbReference type="GO" id="GO:0006629">
    <property type="term" value="P:lipid metabolic process"/>
    <property type="evidence" value="ECO:0007669"/>
    <property type="project" value="InterPro"/>
</dbReference>
<dbReference type="RefSeq" id="WP_183902790.1">
    <property type="nucleotide sequence ID" value="NZ_JACIDW010000053.1"/>
</dbReference>
<dbReference type="GO" id="GO:0008081">
    <property type="term" value="F:phosphoric diester hydrolase activity"/>
    <property type="evidence" value="ECO:0007669"/>
    <property type="project" value="InterPro"/>
</dbReference>
<organism evidence="1 2">
    <name type="scientific">Rhizobium metallidurans</name>
    <dbReference type="NCBI Taxonomy" id="1265931"/>
    <lineage>
        <taxon>Bacteria</taxon>
        <taxon>Pseudomonadati</taxon>
        <taxon>Pseudomonadota</taxon>
        <taxon>Alphaproteobacteria</taxon>
        <taxon>Hyphomicrobiales</taxon>
        <taxon>Rhizobiaceae</taxon>
        <taxon>Rhizobium/Agrobacterium group</taxon>
        <taxon>Rhizobium</taxon>
    </lineage>
</organism>
<sequence>MPNLVEHRHEEWTHRQLGHHRAQIFPGMGKPANSRSSLRANLKQRRRHNEIDGVLTKDKIPAILHDFFAKREAGIDAAVSDLLAERIIGVKMTISKFQGLGFAPQVELAADNIEEMFGLIRYGLSLDATATFYPDLRNEQIAPFLAMLSLLEDEICKHVIVMFYTFRIILANTLAEEVERHPHHPEWKTRTHRLLNFYPSELPTVANRLGMPADTGEQLLDAGKVVVNSYIEAGIPLFGLLAMNSGLTPASYPNFDMLIKADRQAILAEEAMVKLVEWVRNNAALPHLKIGSGTRAYDYSIPLQGRSDEREFFTFDLMTCTPTPWPQSKVLREIKKLYATPGVCERVLRPDLMITDAPEKAALECCGIAADDSLGFRHPQFDLVLSE</sequence>
<dbReference type="SUPFAM" id="SSF51695">
    <property type="entry name" value="PLC-like phosphodiesterases"/>
    <property type="match status" value="1"/>
</dbReference>
<reference evidence="1 2" key="1">
    <citation type="submission" date="2020-08" db="EMBL/GenBank/DDBJ databases">
        <title>Genomic Encyclopedia of Type Strains, Phase IV (KMG-IV): sequencing the most valuable type-strain genomes for metagenomic binning, comparative biology and taxonomic classification.</title>
        <authorList>
            <person name="Goeker M."/>
        </authorList>
    </citation>
    <scope>NUCLEOTIDE SEQUENCE [LARGE SCALE GENOMIC DNA]</scope>
    <source>
        <strain evidence="1 2">DSM 26575</strain>
    </source>
</reference>
<comment type="caution">
    <text evidence="1">The sequence shown here is derived from an EMBL/GenBank/DDBJ whole genome shotgun (WGS) entry which is preliminary data.</text>
</comment>
<evidence type="ECO:0000313" key="1">
    <source>
        <dbReference type="EMBL" id="MBB3967391.1"/>
    </source>
</evidence>
<dbReference type="InterPro" id="IPR017946">
    <property type="entry name" value="PLC-like_Pdiesterase_TIM-brl"/>
</dbReference>
<protein>
    <submittedName>
        <fullName evidence="1">Uncharacterized protein</fullName>
    </submittedName>
</protein>